<dbReference type="Proteomes" id="UP000253941">
    <property type="component" value="Unassembled WGS sequence"/>
</dbReference>
<evidence type="ECO:0000313" key="11">
    <source>
        <dbReference type="Proteomes" id="UP000253941"/>
    </source>
</evidence>
<dbReference type="InterPro" id="IPR004839">
    <property type="entry name" value="Aminotransferase_I/II_large"/>
</dbReference>
<dbReference type="AlphaFoldDB" id="A0A369T9U7"/>
<evidence type="ECO:0000256" key="8">
    <source>
        <dbReference type="RuleBase" id="RU000481"/>
    </source>
</evidence>
<sequence length="402" mass="43424">MSILASRLERIKPSPTIAVTTKAKELRAAGKDVIGLGAGEPDFDTPDNIKAAAKAAIDRGETKYTAVDGTPELKEAVVAKFKRDNGLDYAPENITVGTGGKQVLFNAIMATVEEGDEVIIPAPFWVSYPDIVLLAGGEPVAVPCSQNNGFKLRAEDLDKAITKKTKWVILNSPSNPSGAAYSREDMKAITDVLKKHEHVWVLTDDMYEHLVYDDFQFCTPAQVEPSLFDRTLTMNGVSKAYSMTGWRIGFAGGPVELIKAIAKIQSQSTSNPSSISQAAAVEALNGPQDFIASNNEVFKKRRDMVVDALNKAPGLDCARPEGAFYVYPSCAGVIGKVTPRGDTIKSDTDFVKYLLEDALVACVQGEAFGLSPHMRISYATSTEALEQACERIHKACEALRDA</sequence>
<evidence type="ECO:0000256" key="5">
    <source>
        <dbReference type="ARBA" id="ARBA00022679"/>
    </source>
</evidence>
<evidence type="ECO:0000256" key="1">
    <source>
        <dbReference type="ARBA" id="ARBA00001933"/>
    </source>
</evidence>
<dbReference type="GO" id="GO:0030170">
    <property type="term" value="F:pyridoxal phosphate binding"/>
    <property type="evidence" value="ECO:0007669"/>
    <property type="project" value="InterPro"/>
</dbReference>
<dbReference type="FunFam" id="3.40.640.10:FF:000033">
    <property type="entry name" value="Aspartate aminotransferase"/>
    <property type="match status" value="1"/>
</dbReference>
<dbReference type="InterPro" id="IPR015421">
    <property type="entry name" value="PyrdxlP-dep_Trfase_major"/>
</dbReference>
<keyword evidence="5 8" id="KW-0808">Transferase</keyword>
<accession>A0A369T9U7</accession>
<dbReference type="Gene3D" id="3.40.640.10">
    <property type="entry name" value="Type I PLP-dependent aspartate aminotransferase-like (Major domain)"/>
    <property type="match status" value="1"/>
</dbReference>
<evidence type="ECO:0000256" key="6">
    <source>
        <dbReference type="ARBA" id="ARBA00022898"/>
    </source>
</evidence>
<dbReference type="GO" id="GO:0004069">
    <property type="term" value="F:L-aspartate:2-oxoglutarate aminotransferase activity"/>
    <property type="evidence" value="ECO:0007669"/>
    <property type="project" value="UniProtKB-EC"/>
</dbReference>
<keyword evidence="6" id="KW-0663">Pyridoxal phosphate</keyword>
<evidence type="ECO:0000256" key="4">
    <source>
        <dbReference type="ARBA" id="ARBA00022576"/>
    </source>
</evidence>
<dbReference type="EC" id="2.6.1.-" evidence="8"/>
<comment type="subunit">
    <text evidence="3">Homodimer.</text>
</comment>
<evidence type="ECO:0000313" key="10">
    <source>
        <dbReference type="EMBL" id="RDD61274.1"/>
    </source>
</evidence>
<gene>
    <name evidence="10" type="ORF">DRB17_13455</name>
</gene>
<dbReference type="PROSITE" id="PS00105">
    <property type="entry name" value="AA_TRANSFER_CLASS_1"/>
    <property type="match status" value="1"/>
</dbReference>
<name>A0A369T9U7_9PROT</name>
<organism evidence="10 11">
    <name type="scientific">Ferruginivarius sediminum</name>
    <dbReference type="NCBI Taxonomy" id="2661937"/>
    <lineage>
        <taxon>Bacteria</taxon>
        <taxon>Pseudomonadati</taxon>
        <taxon>Pseudomonadota</taxon>
        <taxon>Alphaproteobacteria</taxon>
        <taxon>Rhodospirillales</taxon>
        <taxon>Rhodospirillaceae</taxon>
        <taxon>Ferruginivarius</taxon>
    </lineage>
</organism>
<keyword evidence="4 8" id="KW-0032">Aminotransferase</keyword>
<dbReference type="SUPFAM" id="SSF53383">
    <property type="entry name" value="PLP-dependent transferases"/>
    <property type="match status" value="1"/>
</dbReference>
<evidence type="ECO:0000256" key="7">
    <source>
        <dbReference type="ARBA" id="ARBA00049185"/>
    </source>
</evidence>
<dbReference type="InterPro" id="IPR015422">
    <property type="entry name" value="PyrdxlP-dep_Trfase_small"/>
</dbReference>
<dbReference type="GO" id="GO:0006520">
    <property type="term" value="P:amino acid metabolic process"/>
    <property type="evidence" value="ECO:0007669"/>
    <property type="project" value="InterPro"/>
</dbReference>
<proteinExistence type="inferred from homology"/>
<keyword evidence="11" id="KW-1185">Reference proteome</keyword>
<comment type="cofactor">
    <cofactor evidence="1 8">
        <name>pyridoxal 5'-phosphate</name>
        <dbReference type="ChEBI" id="CHEBI:597326"/>
    </cofactor>
</comment>
<dbReference type="InterPro" id="IPR050596">
    <property type="entry name" value="AspAT/PAT-like"/>
</dbReference>
<dbReference type="PANTHER" id="PTHR46383:SF1">
    <property type="entry name" value="ASPARTATE AMINOTRANSFERASE"/>
    <property type="match status" value="1"/>
</dbReference>
<dbReference type="RefSeq" id="WP_114582736.1">
    <property type="nucleotide sequence ID" value="NZ_QPMH01000013.1"/>
</dbReference>
<comment type="similarity">
    <text evidence="2 8">Belongs to the class-I pyridoxal-phosphate-dependent aminotransferase family.</text>
</comment>
<comment type="catalytic activity">
    <reaction evidence="7">
        <text>L-aspartate + 2-oxoglutarate = oxaloacetate + L-glutamate</text>
        <dbReference type="Rhea" id="RHEA:21824"/>
        <dbReference type="ChEBI" id="CHEBI:16452"/>
        <dbReference type="ChEBI" id="CHEBI:16810"/>
        <dbReference type="ChEBI" id="CHEBI:29985"/>
        <dbReference type="ChEBI" id="CHEBI:29991"/>
        <dbReference type="EC" id="2.6.1.1"/>
    </reaction>
</comment>
<protein>
    <recommendedName>
        <fullName evidence="8">Aminotransferase</fullName>
        <ecNumber evidence="8">2.6.1.-</ecNumber>
    </recommendedName>
</protein>
<comment type="caution">
    <text evidence="10">The sequence shown here is derived from an EMBL/GenBank/DDBJ whole genome shotgun (WGS) entry which is preliminary data.</text>
</comment>
<feature type="domain" description="Aminotransferase class I/classII large" evidence="9">
    <location>
        <begin position="31"/>
        <end position="392"/>
    </location>
</feature>
<dbReference type="InterPro" id="IPR015424">
    <property type="entry name" value="PyrdxlP-dep_Trfase"/>
</dbReference>
<dbReference type="CDD" id="cd00609">
    <property type="entry name" value="AAT_like"/>
    <property type="match status" value="1"/>
</dbReference>
<dbReference type="Pfam" id="PF00155">
    <property type="entry name" value="Aminotran_1_2"/>
    <property type="match status" value="1"/>
</dbReference>
<dbReference type="PANTHER" id="PTHR46383">
    <property type="entry name" value="ASPARTATE AMINOTRANSFERASE"/>
    <property type="match status" value="1"/>
</dbReference>
<reference evidence="10 11" key="1">
    <citation type="submission" date="2018-07" db="EMBL/GenBank/DDBJ databases">
        <title>Venubactetium sediminum gen. nov., sp. nov., isolated from a marine solar saltern.</title>
        <authorList>
            <person name="Wang S."/>
        </authorList>
    </citation>
    <scope>NUCLEOTIDE SEQUENCE [LARGE SCALE GENOMIC DNA]</scope>
    <source>
        <strain evidence="10 11">WD2A32</strain>
    </source>
</reference>
<evidence type="ECO:0000256" key="2">
    <source>
        <dbReference type="ARBA" id="ARBA00007441"/>
    </source>
</evidence>
<dbReference type="Gene3D" id="3.90.1150.10">
    <property type="entry name" value="Aspartate Aminotransferase, domain 1"/>
    <property type="match status" value="1"/>
</dbReference>
<dbReference type="EMBL" id="QPMH01000013">
    <property type="protein sequence ID" value="RDD61274.1"/>
    <property type="molecule type" value="Genomic_DNA"/>
</dbReference>
<evidence type="ECO:0000256" key="3">
    <source>
        <dbReference type="ARBA" id="ARBA00011738"/>
    </source>
</evidence>
<dbReference type="InterPro" id="IPR004838">
    <property type="entry name" value="NHTrfase_class1_PyrdxlP-BS"/>
</dbReference>
<evidence type="ECO:0000259" key="9">
    <source>
        <dbReference type="Pfam" id="PF00155"/>
    </source>
</evidence>